<dbReference type="Proteomes" id="UP000077280">
    <property type="component" value="Unassembled WGS sequence"/>
</dbReference>
<protein>
    <recommendedName>
        <fullName evidence="5">Glycosyl transferase</fullName>
    </recommendedName>
</protein>
<dbReference type="Gene3D" id="3.40.50.2000">
    <property type="entry name" value="Glycogen Phosphorylase B"/>
    <property type="match status" value="2"/>
</dbReference>
<dbReference type="CDD" id="cd03808">
    <property type="entry name" value="GT4_CapM-like"/>
    <property type="match status" value="1"/>
</dbReference>
<sequence>MKIMYCITRSDWGGAQAHLIELIKYFNKQENEICLVVGEEGVLTDRVQEIPGVQIIVENKLQRSINLFWDIQTIFKLRKIIKKFCPDVVHLHSSKAGAIGRLAAWGLPCKVIFTAHGWAFTEGVRQPQKTIYALMERLLAKLSDRIICVSDFDYKIAIKHHIFSFHDTKGIVIRNGIKINDWVKTNKESKEDEFILTMVARFDDPKDQLLLVNSIEKIKNLKIRVNLVGNGPTLNVVRKKVSDKKLQRMVYFNGFQKDVSKILKQSDCFILLSNHEGLPISILEAMNFELPIIGSNVGGIPEEIETGVNGFLVSNKINDVARAIKNLYFNEANRYIMGEKSKIKLRKDFDINSMLEKVSKVYKELITIY</sequence>
<organism evidence="3 4">
    <name type="scientific">Pediococcus parvulus</name>
    <dbReference type="NCBI Taxonomy" id="54062"/>
    <lineage>
        <taxon>Bacteria</taxon>
        <taxon>Bacillati</taxon>
        <taxon>Bacillota</taxon>
        <taxon>Bacilli</taxon>
        <taxon>Lactobacillales</taxon>
        <taxon>Lactobacillaceae</taxon>
        <taxon>Pediococcus</taxon>
    </lineage>
</organism>
<evidence type="ECO:0000313" key="3">
    <source>
        <dbReference type="EMBL" id="OAD64305.1"/>
    </source>
</evidence>
<dbReference type="InterPro" id="IPR001296">
    <property type="entry name" value="Glyco_trans_1"/>
</dbReference>
<dbReference type="Pfam" id="PF13439">
    <property type="entry name" value="Glyco_transf_4"/>
    <property type="match status" value="1"/>
</dbReference>
<evidence type="ECO:0000259" key="1">
    <source>
        <dbReference type="Pfam" id="PF00534"/>
    </source>
</evidence>
<keyword evidence="4" id="KW-1185">Reference proteome</keyword>
<evidence type="ECO:0008006" key="5">
    <source>
        <dbReference type="Google" id="ProtNLM"/>
    </source>
</evidence>
<evidence type="ECO:0000313" key="4">
    <source>
        <dbReference type="Proteomes" id="UP000077280"/>
    </source>
</evidence>
<reference evidence="3 4" key="1">
    <citation type="submission" date="2016-05" db="EMBL/GenBank/DDBJ databases">
        <title>Draft genome sequence of Pediococcus parvulus 2.6, a probiotic beta-glucan producer strain.</title>
        <authorList>
            <person name="Mohedano M.L."/>
            <person name="Perez-Ramos A."/>
            <person name="Duenas M.T."/>
            <person name="Lamontanara A."/>
            <person name="Orru L."/>
            <person name="Spano G."/>
            <person name="Capozzi V."/>
            <person name="Lopez P."/>
        </authorList>
    </citation>
    <scope>NUCLEOTIDE SEQUENCE [LARGE SCALE GENOMIC DNA]</scope>
    <source>
        <strain evidence="3 4">2.6</strain>
    </source>
</reference>
<dbReference type="SUPFAM" id="SSF53756">
    <property type="entry name" value="UDP-Glycosyltransferase/glycogen phosphorylase"/>
    <property type="match status" value="1"/>
</dbReference>
<dbReference type="PANTHER" id="PTHR12526:SF630">
    <property type="entry name" value="GLYCOSYLTRANSFERASE"/>
    <property type="match status" value="1"/>
</dbReference>
<dbReference type="PANTHER" id="PTHR12526">
    <property type="entry name" value="GLYCOSYLTRANSFERASE"/>
    <property type="match status" value="1"/>
</dbReference>
<dbReference type="RefSeq" id="WP_068805918.1">
    <property type="nucleotide sequence ID" value="NZ_LXND01000037.1"/>
</dbReference>
<name>A0ABX2UGJ5_9LACO</name>
<accession>A0ABX2UGJ5</accession>
<dbReference type="InterPro" id="IPR028098">
    <property type="entry name" value="Glyco_trans_4-like_N"/>
</dbReference>
<dbReference type="Pfam" id="PF00534">
    <property type="entry name" value="Glycos_transf_1"/>
    <property type="match status" value="1"/>
</dbReference>
<feature type="domain" description="Glycosyltransferase subfamily 4-like N-terminal" evidence="2">
    <location>
        <begin position="12"/>
        <end position="179"/>
    </location>
</feature>
<dbReference type="EMBL" id="LXND01000037">
    <property type="protein sequence ID" value="OAD64305.1"/>
    <property type="molecule type" value="Genomic_DNA"/>
</dbReference>
<comment type="caution">
    <text evidence="3">The sequence shown here is derived from an EMBL/GenBank/DDBJ whole genome shotgun (WGS) entry which is preliminary data.</text>
</comment>
<proteinExistence type="predicted"/>
<evidence type="ECO:0000259" key="2">
    <source>
        <dbReference type="Pfam" id="PF13439"/>
    </source>
</evidence>
<gene>
    <name evidence="3" type="ORF">A7K95_05475</name>
</gene>
<feature type="domain" description="Glycosyl transferase family 1" evidence="1">
    <location>
        <begin position="187"/>
        <end position="342"/>
    </location>
</feature>